<dbReference type="Pfam" id="PF05065">
    <property type="entry name" value="Phage_capsid"/>
    <property type="match status" value="1"/>
</dbReference>
<sequence length="411" mass="45910">MTMTAELKQALDEMKSVWTQFQEVDKRHDEEIKKFGAATQETKEQLDNINTKLDEIEKKGQEIEKKLARSRVFGGGEAKEQENEFHAEYKNALFGGLKNLGLGNDLTPDQKKYLIDRSLWTPELKALATDNDTQAGYLVTPEYIREIIKGVVEFSPLRNLARVRQTTSKSVQIPVRTGTHSAQWTSERGTRTETTGTKYGLEDIPTHEMYADIRISRQSLEDAVFDLESEIKMEMQEQFGVAEGTAFITGSGIGQPEGVLTNTSIGEIVSGNASDITADSLISLYFELKDAYARNASWLMKRSTLKKVRQFKDSQGNYLWQPGIAGAATPATILDRPYEECVDMPAVAANAYPVVFGDFRRGYTIIDRIQITIQRLNELHAASGQIGFLGWKRVGGQVVLAEAIKKLKVAV</sequence>
<organism evidence="5 6">
    <name type="scientific">Effusibacillus consociatus</name>
    <dbReference type="NCBI Taxonomy" id="1117041"/>
    <lineage>
        <taxon>Bacteria</taxon>
        <taxon>Bacillati</taxon>
        <taxon>Bacillota</taxon>
        <taxon>Bacilli</taxon>
        <taxon>Bacillales</taxon>
        <taxon>Alicyclobacillaceae</taxon>
        <taxon>Effusibacillus</taxon>
    </lineage>
</organism>
<dbReference type="EMBL" id="JBHSHC010000112">
    <property type="protein sequence ID" value="MFC4768735.1"/>
    <property type="molecule type" value="Genomic_DNA"/>
</dbReference>
<feature type="domain" description="Phage capsid-like C-terminal" evidence="4">
    <location>
        <begin position="136"/>
        <end position="408"/>
    </location>
</feature>
<proteinExistence type="predicted"/>
<dbReference type="RefSeq" id="WP_380026680.1">
    <property type="nucleotide sequence ID" value="NZ_JBHSHC010000112.1"/>
</dbReference>
<dbReference type="NCBIfam" id="TIGR01554">
    <property type="entry name" value="major_cap_HK97"/>
    <property type="match status" value="1"/>
</dbReference>
<dbReference type="SUPFAM" id="SSF56563">
    <property type="entry name" value="Major capsid protein gp5"/>
    <property type="match status" value="1"/>
</dbReference>
<evidence type="ECO:0000256" key="2">
    <source>
        <dbReference type="SAM" id="Coils"/>
    </source>
</evidence>
<feature type="coiled-coil region" evidence="2">
    <location>
        <begin position="39"/>
        <end position="66"/>
    </location>
</feature>
<evidence type="ECO:0000313" key="5">
    <source>
        <dbReference type="EMBL" id="MFC4768735.1"/>
    </source>
</evidence>
<dbReference type="Gene3D" id="3.30.2400.10">
    <property type="entry name" value="Major capsid protein gp5"/>
    <property type="match status" value="1"/>
</dbReference>
<reference evidence="6" key="1">
    <citation type="journal article" date="2019" name="Int. J. Syst. Evol. Microbiol.">
        <title>The Global Catalogue of Microorganisms (GCM) 10K type strain sequencing project: providing services to taxonomists for standard genome sequencing and annotation.</title>
        <authorList>
            <consortium name="The Broad Institute Genomics Platform"/>
            <consortium name="The Broad Institute Genome Sequencing Center for Infectious Disease"/>
            <person name="Wu L."/>
            <person name="Ma J."/>
        </authorList>
    </citation>
    <scope>NUCLEOTIDE SEQUENCE [LARGE SCALE GENOMIC DNA]</scope>
    <source>
        <strain evidence="6">WYCCWR 12678</strain>
    </source>
</reference>
<evidence type="ECO:0000259" key="4">
    <source>
        <dbReference type="Pfam" id="PF05065"/>
    </source>
</evidence>
<evidence type="ECO:0000313" key="6">
    <source>
        <dbReference type="Proteomes" id="UP001596002"/>
    </source>
</evidence>
<dbReference type="InterPro" id="IPR054612">
    <property type="entry name" value="Phage_capsid-like_C"/>
</dbReference>
<protein>
    <submittedName>
        <fullName evidence="5">Phage major capsid protein</fullName>
    </submittedName>
</protein>
<gene>
    <name evidence="5" type="ORF">ACFO8Q_15425</name>
</gene>
<keyword evidence="6" id="KW-1185">Reference proteome</keyword>
<comment type="caution">
    <text evidence="5">The sequence shown here is derived from an EMBL/GenBank/DDBJ whole genome shotgun (WGS) entry which is preliminary data.</text>
</comment>
<keyword evidence="2" id="KW-0175">Coiled coil</keyword>
<name>A0ABV9Q3U4_9BACL</name>
<accession>A0ABV9Q3U4</accession>
<comment type="subcellular location">
    <subcellularLocation>
        <location evidence="1">Virion</location>
    </subcellularLocation>
</comment>
<dbReference type="Proteomes" id="UP001596002">
    <property type="component" value="Unassembled WGS sequence"/>
</dbReference>
<evidence type="ECO:0000256" key="3">
    <source>
        <dbReference type="SAM" id="MobiDB-lite"/>
    </source>
</evidence>
<evidence type="ECO:0000256" key="1">
    <source>
        <dbReference type="ARBA" id="ARBA00004328"/>
    </source>
</evidence>
<feature type="region of interest" description="Disordered" evidence="3">
    <location>
        <begin position="177"/>
        <end position="198"/>
    </location>
</feature>
<dbReference type="Gene3D" id="3.30.2320.10">
    <property type="entry name" value="hypothetical protein PF0899 domain"/>
    <property type="match status" value="1"/>
</dbReference>
<dbReference type="InterPro" id="IPR024455">
    <property type="entry name" value="Phage_capsid"/>
</dbReference>